<comment type="subcellular location">
    <subcellularLocation>
        <location evidence="1">Membrane</location>
        <topology evidence="1">Multi-pass membrane protein</topology>
    </subcellularLocation>
</comment>
<keyword evidence="7" id="KW-1185">Reference proteome</keyword>
<dbReference type="InterPro" id="IPR059112">
    <property type="entry name" value="CysZ/EI24"/>
</dbReference>
<protein>
    <submittedName>
        <fullName evidence="6">Uncharacterized protein</fullName>
    </submittedName>
</protein>
<evidence type="ECO:0000256" key="4">
    <source>
        <dbReference type="ARBA" id="ARBA00023136"/>
    </source>
</evidence>
<feature type="transmembrane region" description="Helical" evidence="5">
    <location>
        <begin position="184"/>
        <end position="216"/>
    </location>
</feature>
<dbReference type="PANTHER" id="PTHR21389:SF0">
    <property type="entry name" value="ETOPOSIDE-INDUCED PROTEIN 2.4 HOMOLOG"/>
    <property type="match status" value="1"/>
</dbReference>
<comment type="caution">
    <text evidence="6">The sequence shown here is derived from an EMBL/GenBank/DDBJ whole genome shotgun (WGS) entry which is preliminary data.</text>
</comment>
<proteinExistence type="predicted"/>
<dbReference type="Proteomes" id="UP000836404">
    <property type="component" value="Unassembled WGS sequence"/>
</dbReference>
<name>A0A9N8LS10_9BASI</name>
<evidence type="ECO:0000256" key="2">
    <source>
        <dbReference type="ARBA" id="ARBA00022692"/>
    </source>
</evidence>
<keyword evidence="3 5" id="KW-1133">Transmembrane helix</keyword>
<evidence type="ECO:0000256" key="5">
    <source>
        <dbReference type="SAM" id="Phobius"/>
    </source>
</evidence>
<dbReference type="Pfam" id="PF07264">
    <property type="entry name" value="EI24"/>
    <property type="match status" value="1"/>
</dbReference>
<keyword evidence="4 5" id="KW-0472">Membrane</keyword>
<evidence type="ECO:0000313" key="6">
    <source>
        <dbReference type="EMBL" id="CAD6936574.1"/>
    </source>
</evidence>
<accession>A0A9N8LS10</accession>
<dbReference type="GO" id="GO:0016020">
    <property type="term" value="C:membrane"/>
    <property type="evidence" value="ECO:0007669"/>
    <property type="project" value="UniProtKB-SubCell"/>
</dbReference>
<reference evidence="6 7" key="1">
    <citation type="submission" date="2020-10" db="EMBL/GenBank/DDBJ databases">
        <authorList>
            <person name="Sedaghatjoo S."/>
        </authorList>
    </citation>
    <scope>NUCLEOTIDE SEQUENCE [LARGE SCALE GENOMIC DNA]</scope>
    <source>
        <strain evidence="6 7">LLFL</strain>
    </source>
</reference>
<sequence>MLGSRNFHKKSAFSLGSQDFDVEGAALDGDDYDAGLVLPLMGSSGDAHGTAWSAKGPAAFKPALTPLGSVREHLGWARAGWRDANRWLEAGKLVAGSSEIRNGLLKGFLLTSAVVGGIYFLEFTFIPTHIFVHNERSDVTKIPLLGRPLAFVFMSFIDGYYIFETIWVARGWSLERRMRYAECRWSYFVAFGLPSTLISFFHPSGLLNVMLFMLIFPF</sequence>
<gene>
    <name evidence="6" type="ORF">JKILLFL_G980</name>
</gene>
<feature type="transmembrane region" description="Helical" evidence="5">
    <location>
        <begin position="108"/>
        <end position="132"/>
    </location>
</feature>
<evidence type="ECO:0000313" key="7">
    <source>
        <dbReference type="Proteomes" id="UP000836404"/>
    </source>
</evidence>
<organism evidence="6 7">
    <name type="scientific">Tilletia laevis</name>
    <dbReference type="NCBI Taxonomy" id="157183"/>
    <lineage>
        <taxon>Eukaryota</taxon>
        <taxon>Fungi</taxon>
        <taxon>Dikarya</taxon>
        <taxon>Basidiomycota</taxon>
        <taxon>Ustilaginomycotina</taxon>
        <taxon>Exobasidiomycetes</taxon>
        <taxon>Tilletiales</taxon>
        <taxon>Tilletiaceae</taxon>
        <taxon>Tilletia</taxon>
    </lineage>
</organism>
<dbReference type="PANTHER" id="PTHR21389">
    <property type="entry name" value="P53 INDUCED PROTEIN"/>
    <property type="match status" value="1"/>
</dbReference>
<dbReference type="EMBL" id="CAJHJF010003593">
    <property type="protein sequence ID" value="CAD6936574.1"/>
    <property type="molecule type" value="Genomic_DNA"/>
</dbReference>
<feature type="non-terminal residue" evidence="6">
    <location>
        <position position="1"/>
    </location>
</feature>
<dbReference type="GO" id="GO:0005783">
    <property type="term" value="C:endoplasmic reticulum"/>
    <property type="evidence" value="ECO:0007669"/>
    <property type="project" value="TreeGrafter"/>
</dbReference>
<evidence type="ECO:0000256" key="1">
    <source>
        <dbReference type="ARBA" id="ARBA00004141"/>
    </source>
</evidence>
<evidence type="ECO:0000256" key="3">
    <source>
        <dbReference type="ARBA" id="ARBA00022989"/>
    </source>
</evidence>
<dbReference type="GO" id="GO:0016236">
    <property type="term" value="P:macroautophagy"/>
    <property type="evidence" value="ECO:0007669"/>
    <property type="project" value="TreeGrafter"/>
</dbReference>
<dbReference type="AlphaFoldDB" id="A0A9N8LS10"/>
<feature type="transmembrane region" description="Helical" evidence="5">
    <location>
        <begin position="144"/>
        <end position="163"/>
    </location>
</feature>
<keyword evidence="2 5" id="KW-0812">Transmembrane</keyword>